<keyword evidence="1" id="KW-0812">Transmembrane</keyword>
<reference evidence="2 3" key="1">
    <citation type="submission" date="2019-03" db="EMBL/GenBank/DDBJ databases">
        <title>Genomic Encyclopedia of Type Strains, Phase IV (KMG-IV): sequencing the most valuable type-strain genomes for metagenomic binning, comparative biology and taxonomic classification.</title>
        <authorList>
            <person name="Goeker M."/>
        </authorList>
    </citation>
    <scope>NUCLEOTIDE SEQUENCE [LARGE SCALE GENOMIC DNA]</scope>
    <source>
        <strain evidence="2 3">DSM 15969</strain>
    </source>
</reference>
<dbReference type="AlphaFoldDB" id="A0A4R1Q6H1"/>
<dbReference type="RefSeq" id="WP_132074703.1">
    <property type="nucleotide sequence ID" value="NZ_SLUI01000001.1"/>
</dbReference>
<gene>
    <name evidence="2" type="ORF">EV210_101387</name>
</gene>
<dbReference type="Proteomes" id="UP000295063">
    <property type="component" value="Unassembled WGS sequence"/>
</dbReference>
<sequence length="72" mass="8088">MKCDAIDGLILLAIAVTILGHIIGFGAELLSQRCERRENKKNLRAQKDLAAILNDLEQRIGKLETTIYDHRS</sequence>
<evidence type="ECO:0000313" key="3">
    <source>
        <dbReference type="Proteomes" id="UP000295063"/>
    </source>
</evidence>
<organism evidence="2 3">
    <name type="scientific">Anaerospora hongkongensis</name>
    <dbReference type="NCBI Taxonomy" id="244830"/>
    <lineage>
        <taxon>Bacteria</taxon>
        <taxon>Bacillati</taxon>
        <taxon>Bacillota</taxon>
        <taxon>Negativicutes</taxon>
        <taxon>Selenomonadales</taxon>
        <taxon>Sporomusaceae</taxon>
        <taxon>Anaerospora</taxon>
    </lineage>
</organism>
<accession>A0A4R1Q6H1</accession>
<keyword evidence="3" id="KW-1185">Reference proteome</keyword>
<comment type="caution">
    <text evidence="2">The sequence shown here is derived from an EMBL/GenBank/DDBJ whole genome shotgun (WGS) entry which is preliminary data.</text>
</comment>
<evidence type="ECO:0000313" key="2">
    <source>
        <dbReference type="EMBL" id="TCL40186.1"/>
    </source>
</evidence>
<feature type="transmembrane region" description="Helical" evidence="1">
    <location>
        <begin position="6"/>
        <end position="30"/>
    </location>
</feature>
<protein>
    <submittedName>
        <fullName evidence="2">Uncharacterized protein</fullName>
    </submittedName>
</protein>
<keyword evidence="1" id="KW-0472">Membrane</keyword>
<dbReference type="EMBL" id="SLUI01000001">
    <property type="protein sequence ID" value="TCL40186.1"/>
    <property type="molecule type" value="Genomic_DNA"/>
</dbReference>
<proteinExistence type="predicted"/>
<keyword evidence="1" id="KW-1133">Transmembrane helix</keyword>
<evidence type="ECO:0000256" key="1">
    <source>
        <dbReference type="SAM" id="Phobius"/>
    </source>
</evidence>
<name>A0A4R1Q6H1_9FIRM</name>